<dbReference type="GO" id="GO:0022857">
    <property type="term" value="F:transmembrane transporter activity"/>
    <property type="evidence" value="ECO:0007669"/>
    <property type="project" value="InterPro"/>
</dbReference>
<feature type="region of interest" description="Disordered" evidence="5">
    <location>
        <begin position="535"/>
        <end position="555"/>
    </location>
</feature>
<dbReference type="SUPFAM" id="SSF103473">
    <property type="entry name" value="MFS general substrate transporter"/>
    <property type="match status" value="1"/>
</dbReference>
<evidence type="ECO:0000256" key="6">
    <source>
        <dbReference type="SAM" id="Phobius"/>
    </source>
</evidence>
<feature type="transmembrane region" description="Helical" evidence="6">
    <location>
        <begin position="215"/>
        <end position="238"/>
    </location>
</feature>
<dbReference type="GO" id="GO:0016020">
    <property type="term" value="C:membrane"/>
    <property type="evidence" value="ECO:0007669"/>
    <property type="project" value="UniProtKB-SubCell"/>
</dbReference>
<keyword evidence="4 6" id="KW-0472">Membrane</keyword>
<keyword evidence="3 6" id="KW-1133">Transmembrane helix</keyword>
<dbReference type="Gene3D" id="1.20.1250.20">
    <property type="entry name" value="MFS general substrate transporter like domains"/>
    <property type="match status" value="1"/>
</dbReference>
<evidence type="ECO:0000256" key="3">
    <source>
        <dbReference type="ARBA" id="ARBA00022989"/>
    </source>
</evidence>
<dbReference type="Pfam" id="PF00083">
    <property type="entry name" value="Sugar_tr"/>
    <property type="match status" value="1"/>
</dbReference>
<reference evidence="8" key="3">
    <citation type="submission" date="2025-09" db="UniProtKB">
        <authorList>
            <consortium name="Ensembl"/>
        </authorList>
    </citation>
    <scope>IDENTIFICATION</scope>
</reference>
<evidence type="ECO:0000256" key="5">
    <source>
        <dbReference type="SAM" id="MobiDB-lite"/>
    </source>
</evidence>
<dbReference type="PROSITE" id="PS00216">
    <property type="entry name" value="SUGAR_TRANSPORT_1"/>
    <property type="match status" value="1"/>
</dbReference>
<feature type="transmembrane region" description="Helical" evidence="6">
    <location>
        <begin position="20"/>
        <end position="43"/>
    </location>
</feature>
<dbReference type="InterPro" id="IPR005828">
    <property type="entry name" value="MFS_sugar_transport-like"/>
</dbReference>
<evidence type="ECO:0000313" key="9">
    <source>
        <dbReference type="Proteomes" id="UP000694620"/>
    </source>
</evidence>
<dbReference type="PANTHER" id="PTHR24064">
    <property type="entry name" value="SOLUTE CARRIER FAMILY 22 MEMBER"/>
    <property type="match status" value="1"/>
</dbReference>
<dbReference type="InterPro" id="IPR020846">
    <property type="entry name" value="MFS_dom"/>
</dbReference>
<feature type="domain" description="Major facilitator superfamily (MFS) profile" evidence="7">
    <location>
        <begin position="24"/>
        <end position="497"/>
    </location>
</feature>
<comment type="subcellular location">
    <subcellularLocation>
        <location evidence="1">Membrane</location>
        <topology evidence="1">Multi-pass membrane protein</topology>
    </subcellularLocation>
</comment>
<organism evidence="8 9">
    <name type="scientific">Erpetoichthys calabaricus</name>
    <name type="common">Rope fish</name>
    <name type="synonym">Calamoichthys calabaricus</name>
    <dbReference type="NCBI Taxonomy" id="27687"/>
    <lineage>
        <taxon>Eukaryota</taxon>
        <taxon>Metazoa</taxon>
        <taxon>Chordata</taxon>
        <taxon>Craniata</taxon>
        <taxon>Vertebrata</taxon>
        <taxon>Euteleostomi</taxon>
        <taxon>Actinopterygii</taxon>
        <taxon>Polypteriformes</taxon>
        <taxon>Polypteridae</taxon>
        <taxon>Erpetoichthys</taxon>
    </lineage>
</organism>
<evidence type="ECO:0000313" key="8">
    <source>
        <dbReference type="Ensembl" id="ENSECRP00000003891.1"/>
    </source>
</evidence>
<proteinExistence type="predicted"/>
<keyword evidence="9" id="KW-1185">Reference proteome</keyword>
<dbReference type="GeneTree" id="ENSGT00940000163251"/>
<feature type="transmembrane region" description="Helical" evidence="6">
    <location>
        <begin position="356"/>
        <end position="378"/>
    </location>
</feature>
<dbReference type="Ensembl" id="ENSECRT00000003954.1">
    <property type="protein sequence ID" value="ENSECRP00000003891.1"/>
    <property type="gene ID" value="ENSECRG00000002642.1"/>
</dbReference>
<feature type="transmembrane region" description="Helical" evidence="6">
    <location>
        <begin position="473"/>
        <end position="493"/>
    </location>
</feature>
<dbReference type="AlphaFoldDB" id="A0A8C4RKC0"/>
<feature type="transmembrane region" description="Helical" evidence="6">
    <location>
        <begin position="385"/>
        <end position="404"/>
    </location>
</feature>
<feature type="transmembrane region" description="Helical" evidence="6">
    <location>
        <begin position="244"/>
        <end position="262"/>
    </location>
</feature>
<dbReference type="Proteomes" id="UP000694620">
    <property type="component" value="Chromosome 5"/>
</dbReference>
<accession>A0A8C4RKC0</accession>
<evidence type="ECO:0000256" key="4">
    <source>
        <dbReference type="ARBA" id="ARBA00023136"/>
    </source>
</evidence>
<feature type="transmembrane region" description="Helical" evidence="6">
    <location>
        <begin position="445"/>
        <end position="467"/>
    </location>
</feature>
<dbReference type="PROSITE" id="PS50850">
    <property type="entry name" value="MFS"/>
    <property type="match status" value="1"/>
</dbReference>
<feature type="transmembrane region" description="Helical" evidence="6">
    <location>
        <begin position="157"/>
        <end position="177"/>
    </location>
</feature>
<evidence type="ECO:0000256" key="2">
    <source>
        <dbReference type="ARBA" id="ARBA00022692"/>
    </source>
</evidence>
<dbReference type="InterPro" id="IPR005829">
    <property type="entry name" value="Sugar_transporter_CS"/>
</dbReference>
<evidence type="ECO:0000259" key="7">
    <source>
        <dbReference type="PROSITE" id="PS50850"/>
    </source>
</evidence>
<dbReference type="InterPro" id="IPR036259">
    <property type="entry name" value="MFS_trans_sf"/>
</dbReference>
<evidence type="ECO:0000256" key="1">
    <source>
        <dbReference type="ARBA" id="ARBA00004141"/>
    </source>
</evidence>
<keyword evidence="2 6" id="KW-0812">Transmembrane</keyword>
<feature type="transmembrane region" description="Helical" evidence="6">
    <location>
        <begin position="183"/>
        <end position="203"/>
    </location>
</feature>
<sequence length="555" mass="61653">MQDYDKLTSFLGDWGPFQMAIFFLLSLTAVPNGYMGLSVVFLADTPPHFCRARSGNGSGSPINASLISSKLIDGSSALGSCTRLKWTGEGQVNETEECLDGWEFGKERYASTIVTEWNLVCSEAWKVPACTSVYFCGVLAGSMLSAQFSDRFGRKKTLFITLAMQTVCSLIQVASVNWLMFCILFFFVGFAQISKYISAFVLGNELLVKSIRITYSTLGVCVFYALGYAALPMFAYFIRDWRMLLLALSLPGVLYTPLWWLIPESPRWLLSQGEMEEAKAILHAAAQKNGVTPPEVIFTPDESLELMKTQRLYTYIDLFRTRNIRYLTALVCLIWMANTIGYYGISLNTSNMNGDPYITCFISAATEIAAYTIAWAILKHAPRRCVLSILLLLSGSLLLFIQFVPSELPILTIILAMTGKFGLTISTSVIYVYSSELFPTVVRNMGMGAASMFSGIGGITAPYFPYFGVYNKIVPYIIMGCLTLAMGFSSLLLPETETLPFPEKMEDVQPLRWLCLPDFLGVCENPRNPDCSCHSVERSDPTLECPRATPPQSFP</sequence>
<reference evidence="8" key="1">
    <citation type="submission" date="2021-06" db="EMBL/GenBank/DDBJ databases">
        <authorList>
            <consortium name="Wellcome Sanger Institute Data Sharing"/>
        </authorList>
    </citation>
    <scope>NUCLEOTIDE SEQUENCE [LARGE SCALE GENOMIC DNA]</scope>
</reference>
<protein>
    <submittedName>
        <fullName evidence="8">Solute carrier family 22 member 5-like</fullName>
    </submittedName>
</protein>
<reference evidence="8" key="2">
    <citation type="submission" date="2025-08" db="UniProtKB">
        <authorList>
            <consortium name="Ensembl"/>
        </authorList>
    </citation>
    <scope>IDENTIFICATION</scope>
</reference>
<feature type="transmembrane region" description="Helical" evidence="6">
    <location>
        <begin position="326"/>
        <end position="344"/>
    </location>
</feature>
<name>A0A8C4RKC0_ERPCA</name>
<feature type="transmembrane region" description="Helical" evidence="6">
    <location>
        <begin position="410"/>
        <end position="433"/>
    </location>
</feature>